<keyword evidence="5" id="KW-0645">Protease</keyword>
<evidence type="ECO:0000313" key="5">
    <source>
        <dbReference type="EMBL" id="OAA69696.1"/>
    </source>
</evidence>
<proteinExistence type="predicted"/>
<dbReference type="OrthoDB" id="4864390at2759"/>
<accession>A0A168B6P7</accession>
<comment type="caution">
    <text evidence="5">The sequence shown here is derived from an EMBL/GenBank/DDBJ whole genome shotgun (WGS) entry which is preliminary data.</text>
</comment>
<dbReference type="InterPro" id="IPR018114">
    <property type="entry name" value="TRYPSIN_HIS"/>
</dbReference>
<protein>
    <submittedName>
        <fullName evidence="5">Trypsin-related protease</fullName>
    </submittedName>
</protein>
<evidence type="ECO:0000259" key="4">
    <source>
        <dbReference type="PROSITE" id="PS50240"/>
    </source>
</evidence>
<evidence type="ECO:0000256" key="1">
    <source>
        <dbReference type="ARBA" id="ARBA00023157"/>
    </source>
</evidence>
<dbReference type="InterPro" id="IPR051487">
    <property type="entry name" value="Ser/Thr_Proteases_Immune/Dev"/>
</dbReference>
<sequence length="322" mass="35259">MLHQAAITLIVALLAVSATTLDKRIVGGDPVHEGEFTFVVSILNSGHCGGILLDSTTVLTAAHCLPAVLTVRAGSLHRKKGGVVSKFASKKYHPGYRMNPRFTIKPYMNNDIGIIKLATPIEASEEKNIGYATLAEEDSDPVPGSMAIVAGWGRDEREKRPHFEVLGNLTKVTIPILERAECRKGKVRGLVDRVQLRDTIVCAGTHSKGACEHDDGGPLIDQETGQVIGITSFNVMDEDLYICDEAPAVFTRIGRYIPWIKEHMGAGPKPKEKASKAEEEDSREVEEEKPCATDVQPKYKVTEEEESRPVIPQYGGNRSRPH</sequence>
<dbReference type="SMART" id="SM00020">
    <property type="entry name" value="Tryp_SPc"/>
    <property type="match status" value="1"/>
</dbReference>
<dbReference type="GeneID" id="30019258"/>
<dbReference type="InterPro" id="IPR001314">
    <property type="entry name" value="Peptidase_S1A"/>
</dbReference>
<dbReference type="Pfam" id="PF00089">
    <property type="entry name" value="Trypsin"/>
    <property type="match status" value="1"/>
</dbReference>
<keyword evidence="6" id="KW-1185">Reference proteome</keyword>
<gene>
    <name evidence="5" type="ORF">ISF_02966</name>
</gene>
<feature type="chain" id="PRO_5007895553" evidence="3">
    <location>
        <begin position="19"/>
        <end position="322"/>
    </location>
</feature>
<dbReference type="PROSITE" id="PS00134">
    <property type="entry name" value="TRYPSIN_HIS"/>
    <property type="match status" value="1"/>
</dbReference>
<dbReference type="AlphaFoldDB" id="A0A168B6P7"/>
<dbReference type="RefSeq" id="XP_018706300.1">
    <property type="nucleotide sequence ID" value="XM_018846572.1"/>
</dbReference>
<dbReference type="CDD" id="cd00190">
    <property type="entry name" value="Tryp_SPc"/>
    <property type="match status" value="1"/>
</dbReference>
<feature type="compositionally biased region" description="Basic and acidic residues" evidence="2">
    <location>
        <begin position="264"/>
        <end position="277"/>
    </location>
</feature>
<dbReference type="GO" id="GO:0004252">
    <property type="term" value="F:serine-type endopeptidase activity"/>
    <property type="evidence" value="ECO:0007669"/>
    <property type="project" value="InterPro"/>
</dbReference>
<dbReference type="PANTHER" id="PTHR24256">
    <property type="entry name" value="TRYPTASE-RELATED"/>
    <property type="match status" value="1"/>
</dbReference>
<feature type="signal peptide" evidence="3">
    <location>
        <begin position="1"/>
        <end position="18"/>
    </location>
</feature>
<dbReference type="STRING" id="1081104.A0A168B6P7"/>
<evidence type="ECO:0000256" key="3">
    <source>
        <dbReference type="SAM" id="SignalP"/>
    </source>
</evidence>
<dbReference type="InterPro" id="IPR009003">
    <property type="entry name" value="Peptidase_S1_PA"/>
</dbReference>
<dbReference type="GO" id="GO:0006508">
    <property type="term" value="P:proteolysis"/>
    <property type="evidence" value="ECO:0007669"/>
    <property type="project" value="UniProtKB-KW"/>
</dbReference>
<dbReference type="Gene3D" id="2.40.10.10">
    <property type="entry name" value="Trypsin-like serine proteases"/>
    <property type="match status" value="1"/>
</dbReference>
<keyword evidence="1" id="KW-1015">Disulfide bond</keyword>
<dbReference type="InterPro" id="IPR001254">
    <property type="entry name" value="Trypsin_dom"/>
</dbReference>
<dbReference type="Proteomes" id="UP000076744">
    <property type="component" value="Unassembled WGS sequence"/>
</dbReference>
<keyword evidence="5" id="KW-0378">Hydrolase</keyword>
<name>A0A168B6P7_CORFA</name>
<dbReference type="EMBL" id="AZHB01000005">
    <property type="protein sequence ID" value="OAA69696.1"/>
    <property type="molecule type" value="Genomic_DNA"/>
</dbReference>
<keyword evidence="3" id="KW-0732">Signal</keyword>
<dbReference type="PROSITE" id="PS50240">
    <property type="entry name" value="TRYPSIN_DOM"/>
    <property type="match status" value="1"/>
</dbReference>
<organism evidence="5 6">
    <name type="scientific">Cordyceps fumosorosea (strain ARSEF 2679)</name>
    <name type="common">Isaria fumosorosea</name>
    <dbReference type="NCBI Taxonomy" id="1081104"/>
    <lineage>
        <taxon>Eukaryota</taxon>
        <taxon>Fungi</taxon>
        <taxon>Dikarya</taxon>
        <taxon>Ascomycota</taxon>
        <taxon>Pezizomycotina</taxon>
        <taxon>Sordariomycetes</taxon>
        <taxon>Hypocreomycetidae</taxon>
        <taxon>Hypocreales</taxon>
        <taxon>Cordycipitaceae</taxon>
        <taxon>Cordyceps</taxon>
    </lineage>
</organism>
<dbReference type="SUPFAM" id="SSF50494">
    <property type="entry name" value="Trypsin-like serine proteases"/>
    <property type="match status" value="1"/>
</dbReference>
<reference evidence="5 6" key="1">
    <citation type="journal article" date="2016" name="Genome Biol. Evol.">
        <title>Divergent and convergent evolution of fungal pathogenicity.</title>
        <authorList>
            <person name="Shang Y."/>
            <person name="Xiao G."/>
            <person name="Zheng P."/>
            <person name="Cen K."/>
            <person name="Zhan S."/>
            <person name="Wang C."/>
        </authorList>
    </citation>
    <scope>NUCLEOTIDE SEQUENCE [LARGE SCALE GENOMIC DNA]</scope>
    <source>
        <strain evidence="5 6">ARSEF 2679</strain>
    </source>
</reference>
<dbReference type="InterPro" id="IPR043504">
    <property type="entry name" value="Peptidase_S1_PA_chymotrypsin"/>
</dbReference>
<dbReference type="PRINTS" id="PR00722">
    <property type="entry name" value="CHYMOTRYPSIN"/>
</dbReference>
<evidence type="ECO:0000313" key="6">
    <source>
        <dbReference type="Proteomes" id="UP000076744"/>
    </source>
</evidence>
<feature type="domain" description="Peptidase S1" evidence="4">
    <location>
        <begin position="25"/>
        <end position="265"/>
    </location>
</feature>
<feature type="region of interest" description="Disordered" evidence="2">
    <location>
        <begin position="264"/>
        <end position="322"/>
    </location>
</feature>
<evidence type="ECO:0000256" key="2">
    <source>
        <dbReference type="SAM" id="MobiDB-lite"/>
    </source>
</evidence>